<dbReference type="GO" id="GO:0016020">
    <property type="term" value="C:membrane"/>
    <property type="evidence" value="ECO:0007669"/>
    <property type="project" value="UniProtKB-SubCell"/>
</dbReference>
<proteinExistence type="predicted"/>
<dbReference type="AlphaFoldDB" id="A0AAW2Z2U1"/>
<comment type="subcellular location">
    <subcellularLocation>
        <location evidence="1">Membrane</location>
        <topology evidence="1">Multi-pass membrane protein</topology>
    </subcellularLocation>
</comment>
<dbReference type="PANTHER" id="PTHR31652:SF0">
    <property type="entry name" value="LIMR FAMILY PROTEIN DDB_G0283707-RELATED"/>
    <property type="match status" value="1"/>
</dbReference>
<feature type="transmembrane region" description="Helical" evidence="5">
    <location>
        <begin position="13"/>
        <end position="46"/>
    </location>
</feature>
<feature type="transmembrane region" description="Helical" evidence="5">
    <location>
        <begin position="133"/>
        <end position="156"/>
    </location>
</feature>
<feature type="transmembrane region" description="Helical" evidence="5">
    <location>
        <begin position="274"/>
        <end position="300"/>
    </location>
</feature>
<comment type="caution">
    <text evidence="6">The sequence shown here is derived from an EMBL/GenBank/DDBJ whole genome shotgun (WGS) entry which is preliminary data.</text>
</comment>
<evidence type="ECO:0000256" key="2">
    <source>
        <dbReference type="ARBA" id="ARBA00022692"/>
    </source>
</evidence>
<feature type="transmembrane region" description="Helical" evidence="5">
    <location>
        <begin position="229"/>
        <end position="254"/>
    </location>
</feature>
<dbReference type="Proteomes" id="UP001431209">
    <property type="component" value="Unassembled WGS sequence"/>
</dbReference>
<protein>
    <submittedName>
        <fullName evidence="6">Uncharacterized protein</fullName>
    </submittedName>
</protein>
<dbReference type="EMBL" id="JAOPGA020000958">
    <property type="protein sequence ID" value="KAL0483421.1"/>
    <property type="molecule type" value="Genomic_DNA"/>
</dbReference>
<evidence type="ECO:0000256" key="5">
    <source>
        <dbReference type="SAM" id="Phobius"/>
    </source>
</evidence>
<gene>
    <name evidence="6" type="ORF">AKO1_014756</name>
</gene>
<sequence length="324" mass="36616">MDKSAHLDIFVTIFVYIIGIVAAFGYTIFIVCGGFGLSATPVALIMSFVRRPTRLRANEFLDAKAIITKRSERLLEVGKKLMDAQESGASRSEDRKTYKEFQQATYTLENDWKTVHMSFFDGGGSIILHSLKLIVGIVCGLLSLLWILHIFLYMVVPPPYGPLNPFLNKVFTLLDRLSGDFPMFGALFYLVMTFYLLICVLSGTALLANAVPFISVHPLVYRDTMMSSILFNVGLFLFASVSVNQFAVEAFAGYARSTALNSMFGSLIRHLRGIYWIFFLATYLFLAFAFIGIPITAIFWKRRRNDFDKLLESGRLDFDNMTHE</sequence>
<accession>A0AAW2Z2U1</accession>
<keyword evidence="4 5" id="KW-0472">Membrane</keyword>
<evidence type="ECO:0000256" key="3">
    <source>
        <dbReference type="ARBA" id="ARBA00022989"/>
    </source>
</evidence>
<keyword evidence="3 5" id="KW-1133">Transmembrane helix</keyword>
<reference evidence="6 7" key="1">
    <citation type="submission" date="2024-03" db="EMBL/GenBank/DDBJ databases">
        <title>The Acrasis kona genome and developmental transcriptomes reveal deep origins of eukaryotic multicellular pathways.</title>
        <authorList>
            <person name="Sheikh S."/>
            <person name="Fu C.-J."/>
            <person name="Brown M.W."/>
            <person name="Baldauf S.L."/>
        </authorList>
    </citation>
    <scope>NUCLEOTIDE SEQUENCE [LARGE SCALE GENOMIC DNA]</scope>
    <source>
        <strain evidence="6 7">ATCC MYA-3509</strain>
    </source>
</reference>
<evidence type="ECO:0000313" key="6">
    <source>
        <dbReference type="EMBL" id="KAL0483421.1"/>
    </source>
</evidence>
<dbReference type="PANTHER" id="PTHR31652">
    <property type="entry name" value="LIMR FAMILY PROTEIN DDB_G0283707-RELATED"/>
    <property type="match status" value="1"/>
</dbReference>
<evidence type="ECO:0000313" key="7">
    <source>
        <dbReference type="Proteomes" id="UP001431209"/>
    </source>
</evidence>
<keyword evidence="2 5" id="KW-0812">Transmembrane</keyword>
<keyword evidence="7" id="KW-1185">Reference proteome</keyword>
<evidence type="ECO:0000256" key="1">
    <source>
        <dbReference type="ARBA" id="ARBA00004141"/>
    </source>
</evidence>
<organism evidence="6 7">
    <name type="scientific">Acrasis kona</name>
    <dbReference type="NCBI Taxonomy" id="1008807"/>
    <lineage>
        <taxon>Eukaryota</taxon>
        <taxon>Discoba</taxon>
        <taxon>Heterolobosea</taxon>
        <taxon>Tetramitia</taxon>
        <taxon>Eutetramitia</taxon>
        <taxon>Acrasidae</taxon>
        <taxon>Acrasis</taxon>
    </lineage>
</organism>
<name>A0AAW2Z2U1_9EUKA</name>
<evidence type="ECO:0000256" key="4">
    <source>
        <dbReference type="ARBA" id="ARBA00023136"/>
    </source>
</evidence>
<feature type="transmembrane region" description="Helical" evidence="5">
    <location>
        <begin position="186"/>
        <end position="208"/>
    </location>
</feature>